<dbReference type="InterPro" id="IPR049202">
    <property type="entry name" value="DUF6817"/>
</dbReference>
<feature type="domain" description="DUF6817" evidence="1">
    <location>
        <begin position="20"/>
        <end position="104"/>
    </location>
</feature>
<reference evidence="2 3" key="1">
    <citation type="submission" date="2024-06" db="EMBL/GenBank/DDBJ databases">
        <title>The Natural Products Discovery Center: Release of the First 8490 Sequenced Strains for Exploring Actinobacteria Biosynthetic Diversity.</title>
        <authorList>
            <person name="Kalkreuter E."/>
            <person name="Kautsar S.A."/>
            <person name="Yang D."/>
            <person name="Bader C.D."/>
            <person name="Teijaro C.N."/>
            <person name="Fluegel L."/>
            <person name="Davis C.M."/>
            <person name="Simpson J.R."/>
            <person name="Lauterbach L."/>
            <person name="Steele A.D."/>
            <person name="Gui C."/>
            <person name="Meng S."/>
            <person name="Li G."/>
            <person name="Viehrig K."/>
            <person name="Ye F."/>
            <person name="Su P."/>
            <person name="Kiefer A.F."/>
            <person name="Nichols A."/>
            <person name="Cepeda A.J."/>
            <person name="Yan W."/>
            <person name="Fan B."/>
            <person name="Jiang Y."/>
            <person name="Adhikari A."/>
            <person name="Zheng C.-J."/>
            <person name="Schuster L."/>
            <person name="Cowan T.M."/>
            <person name="Smanski M.J."/>
            <person name="Chevrette M.G."/>
            <person name="De Carvalho L.P.S."/>
            <person name="Shen B."/>
        </authorList>
    </citation>
    <scope>NUCLEOTIDE SEQUENCE [LARGE SCALE GENOMIC DNA]</scope>
    <source>
        <strain evidence="2 3">NPDC000234</strain>
    </source>
</reference>
<keyword evidence="3" id="KW-1185">Reference proteome</keyword>
<dbReference type="Pfam" id="PF20680">
    <property type="entry name" value="DUF6817"/>
    <property type="match status" value="1"/>
</dbReference>
<name>A0ABV1WS89_9ACTN</name>
<sequence>MSASPASPLPPAASARAVALLRTLGAAEIDHPGGTLLVHLQRVQEQLAAWGARPALQLAGLCHAFYGTDGFPTALLPLDRRTELVAVIGAEAEAIVYLYASCDRKATYPALANPDAAFRDRFTGQARFPEPRLRRDFAELSAANELDLARVDPSFREKWGAQLLALFTRFRPLLSRPAWSACRAVLAPEPDEPARRA</sequence>
<dbReference type="EMBL" id="JBEPEK010000050">
    <property type="protein sequence ID" value="MER7179737.1"/>
    <property type="molecule type" value="Genomic_DNA"/>
</dbReference>
<protein>
    <submittedName>
        <fullName evidence="2">DUF6817 domain-containing protein</fullName>
    </submittedName>
</protein>
<evidence type="ECO:0000259" key="1">
    <source>
        <dbReference type="Pfam" id="PF20680"/>
    </source>
</evidence>
<gene>
    <name evidence="2" type="ORF">ABT404_09675</name>
</gene>
<evidence type="ECO:0000313" key="3">
    <source>
        <dbReference type="Proteomes" id="UP001474181"/>
    </source>
</evidence>
<evidence type="ECO:0000313" key="2">
    <source>
        <dbReference type="EMBL" id="MER7179737.1"/>
    </source>
</evidence>
<dbReference type="RefSeq" id="WP_350779182.1">
    <property type="nucleotide sequence ID" value="NZ_JBEPEK010000050.1"/>
</dbReference>
<proteinExistence type="predicted"/>
<accession>A0ABV1WS89</accession>
<organism evidence="2 3">
    <name type="scientific">Streptomyces hyaluromycini</name>
    <dbReference type="NCBI Taxonomy" id="1377993"/>
    <lineage>
        <taxon>Bacteria</taxon>
        <taxon>Bacillati</taxon>
        <taxon>Actinomycetota</taxon>
        <taxon>Actinomycetes</taxon>
        <taxon>Kitasatosporales</taxon>
        <taxon>Streptomycetaceae</taxon>
        <taxon>Streptomyces</taxon>
    </lineage>
</organism>
<comment type="caution">
    <text evidence="2">The sequence shown here is derived from an EMBL/GenBank/DDBJ whole genome shotgun (WGS) entry which is preliminary data.</text>
</comment>
<dbReference type="Proteomes" id="UP001474181">
    <property type="component" value="Unassembled WGS sequence"/>
</dbReference>